<dbReference type="AlphaFoldDB" id="A0A0N4TN23"/>
<evidence type="ECO:0000313" key="1">
    <source>
        <dbReference type="EMBL" id="VDN91018.1"/>
    </source>
</evidence>
<proteinExistence type="predicted"/>
<gene>
    <name evidence="1" type="ORF">BPAG_LOCUS9832</name>
</gene>
<dbReference type="WBParaSite" id="BPAG_0000987001-mRNA-1">
    <property type="protein sequence ID" value="BPAG_0000987001-mRNA-1"/>
    <property type="gene ID" value="BPAG_0000987001"/>
</dbReference>
<dbReference type="Proteomes" id="UP000278627">
    <property type="component" value="Unassembled WGS sequence"/>
</dbReference>
<reference evidence="1 2" key="2">
    <citation type="submission" date="2018-11" db="EMBL/GenBank/DDBJ databases">
        <authorList>
            <consortium name="Pathogen Informatics"/>
        </authorList>
    </citation>
    <scope>NUCLEOTIDE SEQUENCE [LARGE SCALE GENOMIC DNA]</scope>
</reference>
<protein>
    <submittedName>
        <fullName evidence="1 3">Uncharacterized protein</fullName>
    </submittedName>
</protein>
<accession>A0A0N4TN23</accession>
<evidence type="ECO:0000313" key="2">
    <source>
        <dbReference type="Proteomes" id="UP000278627"/>
    </source>
</evidence>
<keyword evidence="2" id="KW-1185">Reference proteome</keyword>
<evidence type="ECO:0000313" key="3">
    <source>
        <dbReference type="WBParaSite" id="BPAG_0000987001-mRNA-1"/>
    </source>
</evidence>
<name>A0A0N4TN23_BRUPA</name>
<dbReference type="EMBL" id="UZAD01013167">
    <property type="protein sequence ID" value="VDN91018.1"/>
    <property type="molecule type" value="Genomic_DNA"/>
</dbReference>
<sequence>MSSGLLTIFKHCDEWLEVMLIFWYFIAKRLPNLAYVRNMIVLTENRPNRADMISHFGIFEFVALNVFEFQKLLRRVYRNAKP</sequence>
<reference evidence="3" key="1">
    <citation type="submission" date="2017-02" db="UniProtKB">
        <authorList>
            <consortium name="WormBaseParasite"/>
        </authorList>
    </citation>
    <scope>IDENTIFICATION</scope>
</reference>
<organism evidence="3">
    <name type="scientific">Brugia pahangi</name>
    <name type="common">Filarial nematode worm</name>
    <dbReference type="NCBI Taxonomy" id="6280"/>
    <lineage>
        <taxon>Eukaryota</taxon>
        <taxon>Metazoa</taxon>
        <taxon>Ecdysozoa</taxon>
        <taxon>Nematoda</taxon>
        <taxon>Chromadorea</taxon>
        <taxon>Rhabditida</taxon>
        <taxon>Spirurina</taxon>
        <taxon>Spiruromorpha</taxon>
        <taxon>Filarioidea</taxon>
        <taxon>Onchocercidae</taxon>
        <taxon>Brugia</taxon>
    </lineage>
</organism>